<dbReference type="EMBL" id="FNGO01000047">
    <property type="protein sequence ID" value="SDM50968.1"/>
    <property type="molecule type" value="Genomic_DNA"/>
</dbReference>
<accession>A0A1G9TTT2</accession>
<proteinExistence type="predicted"/>
<reference evidence="1 2" key="1">
    <citation type="submission" date="2016-10" db="EMBL/GenBank/DDBJ databases">
        <authorList>
            <person name="de Groot N.N."/>
        </authorList>
    </citation>
    <scope>NUCLEOTIDE SEQUENCE [LARGE SCALE GENOMIC DNA]</scope>
    <source>
        <strain evidence="1 2">SLAS-1</strain>
    </source>
</reference>
<sequence length="49" mass="5493">MEIYVDEETVILKKYQPDCTLCGGLEDLVTINDKNVCESCIIKLDGLTN</sequence>
<protein>
    <submittedName>
        <fullName evidence="1">Transcriptional pleiotropic regulator of transition state genes</fullName>
    </submittedName>
</protein>
<gene>
    <name evidence="1" type="ORF">SAMN04488692_1472</name>
</gene>
<evidence type="ECO:0000313" key="2">
    <source>
        <dbReference type="Proteomes" id="UP000199476"/>
    </source>
</evidence>
<evidence type="ECO:0000313" key="1">
    <source>
        <dbReference type="EMBL" id="SDM50968.1"/>
    </source>
</evidence>
<keyword evidence="2" id="KW-1185">Reference proteome</keyword>
<dbReference type="AlphaFoldDB" id="A0A1G9TTT2"/>
<organism evidence="1 2">
    <name type="scientific">Halarsenatibacter silvermanii</name>
    <dbReference type="NCBI Taxonomy" id="321763"/>
    <lineage>
        <taxon>Bacteria</taxon>
        <taxon>Bacillati</taxon>
        <taxon>Bacillota</taxon>
        <taxon>Clostridia</taxon>
        <taxon>Halanaerobiales</taxon>
        <taxon>Halarsenatibacteraceae</taxon>
        <taxon>Halarsenatibacter</taxon>
    </lineage>
</organism>
<name>A0A1G9TTT2_9FIRM</name>
<dbReference type="Proteomes" id="UP000199476">
    <property type="component" value="Unassembled WGS sequence"/>
</dbReference>